<dbReference type="InterPro" id="IPR036852">
    <property type="entry name" value="Peptidase_S8/S53_dom_sf"/>
</dbReference>
<feature type="active site" description="Charge relay system" evidence="10">
    <location>
        <position position="350"/>
    </location>
</feature>
<dbReference type="Gene3D" id="3.40.50.200">
    <property type="entry name" value="Peptidase S8/S53 domain"/>
    <property type="match status" value="1"/>
</dbReference>
<evidence type="ECO:0000256" key="3">
    <source>
        <dbReference type="ARBA" id="ARBA00022475"/>
    </source>
</evidence>
<feature type="active site" description="Charge relay system" evidence="10">
    <location>
        <position position="144"/>
    </location>
</feature>
<evidence type="ECO:0000256" key="14">
    <source>
        <dbReference type="SAM" id="SignalP"/>
    </source>
</evidence>
<dbReference type="InterPro" id="IPR000209">
    <property type="entry name" value="Peptidase_S8/S53_dom"/>
</dbReference>
<protein>
    <submittedName>
        <fullName evidence="16">Membrane-anchored mycosin MYCP</fullName>
    </submittedName>
</protein>
<feature type="region of interest" description="Disordered" evidence="12">
    <location>
        <begin position="35"/>
        <end position="63"/>
    </location>
</feature>
<gene>
    <name evidence="16" type="ORF">EV186_1011750</name>
</gene>
<evidence type="ECO:0000256" key="1">
    <source>
        <dbReference type="ARBA" id="ARBA00004162"/>
    </source>
</evidence>
<dbReference type="InterPro" id="IPR022398">
    <property type="entry name" value="Peptidase_S8_His-AS"/>
</dbReference>
<dbReference type="PROSITE" id="PS00137">
    <property type="entry name" value="SUBTILASE_HIS"/>
    <property type="match status" value="1"/>
</dbReference>
<sequence length="476" mass="49705">MAMLPSTTRAAAFLTAVGLLLVTPGVVVAQPATSTDAAEPGYATPPPLPPGTQPPNDTGKPDLTYQLKTECVKSLGQNIQLLYKSKGQDRLRITEAQKFATGKDVKVAVIDTGVHPHPYLGDRLSGGGDYVDQKRNGLEDCDGHGTEVAGIIAAKTPSKIGFKGVAPDATIVSIRQSSANYTGKPKATADDPDPKDVPAGNLTTLAMAIRRASDAGAKVINMSVDSCRPAGPITAPEQTLQAALRYAVDVKDVVLVSSAGNLNQNNCPSQNNGPDPQRPSTIVTPPWFADYVMSVAAVDENGDPADFSVQGPWVTVAAPGTDIISLDPATDGLANRTVINGQLSPIQGTSFAAPYVSGLAALVRQKYKTLNARQVMRRIEQTAQHPATPGGRDNVVGYGMIDPVAALTTYIPEEDGVAPAKAIKLPGGLPPAQEPDWAPMQVALLGTGGGIGLLFATMFVVHTVRRNKGPKPAHRT</sequence>
<dbReference type="Proteomes" id="UP000295444">
    <property type="component" value="Unassembled WGS sequence"/>
</dbReference>
<evidence type="ECO:0000256" key="2">
    <source>
        <dbReference type="ARBA" id="ARBA00011073"/>
    </source>
</evidence>
<keyword evidence="17" id="KW-1185">Reference proteome</keyword>
<dbReference type="GO" id="GO:0004252">
    <property type="term" value="F:serine-type endopeptidase activity"/>
    <property type="evidence" value="ECO:0007669"/>
    <property type="project" value="UniProtKB-UniRule"/>
</dbReference>
<dbReference type="PRINTS" id="PR00723">
    <property type="entry name" value="SUBTILISIN"/>
</dbReference>
<proteinExistence type="inferred from homology"/>
<keyword evidence="9 13" id="KW-0472">Membrane</keyword>
<dbReference type="GO" id="GO:0005886">
    <property type="term" value="C:plasma membrane"/>
    <property type="evidence" value="ECO:0007669"/>
    <property type="project" value="UniProtKB-SubCell"/>
</dbReference>
<dbReference type="PROSITE" id="PS00138">
    <property type="entry name" value="SUBTILASE_SER"/>
    <property type="match status" value="1"/>
</dbReference>
<comment type="similarity">
    <text evidence="2 10 11">Belongs to the peptidase S8 family.</text>
</comment>
<dbReference type="PROSITE" id="PS00136">
    <property type="entry name" value="SUBTILASE_ASP"/>
    <property type="match status" value="1"/>
</dbReference>
<accession>A0A4R6SQG4</accession>
<evidence type="ECO:0000313" key="16">
    <source>
        <dbReference type="EMBL" id="TDQ05772.1"/>
    </source>
</evidence>
<comment type="caution">
    <text evidence="16">The sequence shown here is derived from an EMBL/GenBank/DDBJ whole genome shotgun (WGS) entry which is preliminary data.</text>
</comment>
<reference evidence="16 17" key="1">
    <citation type="submission" date="2019-03" db="EMBL/GenBank/DDBJ databases">
        <title>Genomic Encyclopedia of Type Strains, Phase IV (KMG-IV): sequencing the most valuable type-strain genomes for metagenomic binning, comparative biology and taxonomic classification.</title>
        <authorList>
            <person name="Goeker M."/>
        </authorList>
    </citation>
    <scope>NUCLEOTIDE SEQUENCE [LARGE SCALE GENOMIC DNA]</scope>
    <source>
        <strain evidence="16 17">DSM 45361</strain>
    </source>
</reference>
<feature type="domain" description="Peptidase S8/S53" evidence="15">
    <location>
        <begin position="102"/>
        <end position="399"/>
    </location>
</feature>
<dbReference type="EMBL" id="SNXZ01000001">
    <property type="protein sequence ID" value="TDQ05772.1"/>
    <property type="molecule type" value="Genomic_DNA"/>
</dbReference>
<feature type="chain" id="PRO_5020657704" evidence="14">
    <location>
        <begin position="30"/>
        <end position="476"/>
    </location>
</feature>
<feature type="transmembrane region" description="Helical" evidence="13">
    <location>
        <begin position="442"/>
        <end position="461"/>
    </location>
</feature>
<dbReference type="Pfam" id="PF00082">
    <property type="entry name" value="Peptidase_S8"/>
    <property type="match status" value="1"/>
</dbReference>
<keyword evidence="6 10" id="KW-0378">Hydrolase</keyword>
<name>A0A4R6SQG4_LABRH</name>
<evidence type="ECO:0000256" key="11">
    <source>
        <dbReference type="RuleBase" id="RU003355"/>
    </source>
</evidence>
<evidence type="ECO:0000259" key="15">
    <source>
        <dbReference type="Pfam" id="PF00082"/>
    </source>
</evidence>
<feature type="active site" description="Charge relay system" evidence="10">
    <location>
        <position position="111"/>
    </location>
</feature>
<evidence type="ECO:0000313" key="17">
    <source>
        <dbReference type="Proteomes" id="UP000295444"/>
    </source>
</evidence>
<dbReference type="GO" id="GO:0006508">
    <property type="term" value="P:proteolysis"/>
    <property type="evidence" value="ECO:0007669"/>
    <property type="project" value="UniProtKB-KW"/>
</dbReference>
<keyword evidence="4 10" id="KW-0645">Protease</keyword>
<keyword evidence="3" id="KW-1003">Cell membrane</keyword>
<evidence type="ECO:0000256" key="12">
    <source>
        <dbReference type="SAM" id="MobiDB-lite"/>
    </source>
</evidence>
<dbReference type="PANTHER" id="PTHR43806">
    <property type="entry name" value="PEPTIDASE S8"/>
    <property type="match status" value="1"/>
</dbReference>
<dbReference type="RefSeq" id="WP_341814395.1">
    <property type="nucleotide sequence ID" value="NZ_SNXZ01000001.1"/>
</dbReference>
<evidence type="ECO:0000256" key="6">
    <source>
        <dbReference type="ARBA" id="ARBA00022801"/>
    </source>
</evidence>
<dbReference type="PROSITE" id="PS51892">
    <property type="entry name" value="SUBTILASE"/>
    <property type="match status" value="1"/>
</dbReference>
<evidence type="ECO:0000256" key="7">
    <source>
        <dbReference type="ARBA" id="ARBA00022825"/>
    </source>
</evidence>
<feature type="signal peptide" evidence="14">
    <location>
        <begin position="1"/>
        <end position="29"/>
    </location>
</feature>
<comment type="subcellular location">
    <subcellularLocation>
        <location evidence="1">Cell membrane</location>
        <topology evidence="1">Single-pass membrane protein</topology>
    </subcellularLocation>
</comment>
<dbReference type="InterPro" id="IPR015500">
    <property type="entry name" value="Peptidase_S8_subtilisin-rel"/>
</dbReference>
<feature type="compositionally biased region" description="Pro residues" evidence="12">
    <location>
        <begin position="43"/>
        <end position="53"/>
    </location>
</feature>
<dbReference type="InterPro" id="IPR023834">
    <property type="entry name" value="T7SS_pept_S8A_mycosin"/>
</dbReference>
<evidence type="ECO:0000256" key="9">
    <source>
        <dbReference type="ARBA" id="ARBA00023136"/>
    </source>
</evidence>
<keyword evidence="14" id="KW-0732">Signal</keyword>
<evidence type="ECO:0000256" key="4">
    <source>
        <dbReference type="ARBA" id="ARBA00022670"/>
    </source>
</evidence>
<evidence type="ECO:0000256" key="13">
    <source>
        <dbReference type="SAM" id="Phobius"/>
    </source>
</evidence>
<keyword evidence="5 13" id="KW-0812">Transmembrane</keyword>
<evidence type="ECO:0000256" key="5">
    <source>
        <dbReference type="ARBA" id="ARBA00022692"/>
    </source>
</evidence>
<dbReference type="AlphaFoldDB" id="A0A4R6SQG4"/>
<keyword evidence="7 10" id="KW-0720">Serine protease</keyword>
<dbReference type="InterPro" id="IPR023827">
    <property type="entry name" value="Peptidase_S8_Asp-AS"/>
</dbReference>
<dbReference type="NCBIfam" id="TIGR03921">
    <property type="entry name" value="T7SS_mycosin"/>
    <property type="match status" value="1"/>
</dbReference>
<organism evidence="16 17">
    <name type="scientific">Labedaea rhizosphaerae</name>
    <dbReference type="NCBI Taxonomy" id="598644"/>
    <lineage>
        <taxon>Bacteria</taxon>
        <taxon>Bacillati</taxon>
        <taxon>Actinomycetota</taxon>
        <taxon>Actinomycetes</taxon>
        <taxon>Pseudonocardiales</taxon>
        <taxon>Pseudonocardiaceae</taxon>
        <taxon>Labedaea</taxon>
    </lineage>
</organism>
<dbReference type="InterPro" id="IPR050131">
    <property type="entry name" value="Peptidase_S8_subtilisin-like"/>
</dbReference>
<evidence type="ECO:0000256" key="10">
    <source>
        <dbReference type="PROSITE-ProRule" id="PRU01240"/>
    </source>
</evidence>
<dbReference type="PANTHER" id="PTHR43806:SF11">
    <property type="entry name" value="CEREVISIN-RELATED"/>
    <property type="match status" value="1"/>
</dbReference>
<dbReference type="SUPFAM" id="SSF52743">
    <property type="entry name" value="Subtilisin-like"/>
    <property type="match status" value="1"/>
</dbReference>
<dbReference type="InterPro" id="IPR023828">
    <property type="entry name" value="Peptidase_S8_Ser-AS"/>
</dbReference>
<evidence type="ECO:0000256" key="8">
    <source>
        <dbReference type="ARBA" id="ARBA00022989"/>
    </source>
</evidence>
<keyword evidence="8 13" id="KW-1133">Transmembrane helix</keyword>